<reference evidence="2 3" key="1">
    <citation type="submission" date="2015-10" db="EMBL/GenBank/DDBJ databases">
        <title>Draft genome sequence of Streptomyces cellostaticus DSM 40189, type strain for the species Streptomyces cellostaticus.</title>
        <authorList>
            <person name="Ruckert C."/>
            <person name="Winkler A."/>
            <person name="Kalinowski J."/>
            <person name="Kampfer P."/>
            <person name="Glaeser S."/>
        </authorList>
    </citation>
    <scope>NUCLEOTIDE SEQUENCE [LARGE SCALE GENOMIC DNA]</scope>
    <source>
        <strain evidence="2 3">DSM 40189</strain>
    </source>
</reference>
<organism evidence="2 3">
    <name type="scientific">Streptomyces cellostaticus</name>
    <dbReference type="NCBI Taxonomy" id="67285"/>
    <lineage>
        <taxon>Bacteria</taxon>
        <taxon>Bacillati</taxon>
        <taxon>Actinomycetota</taxon>
        <taxon>Actinomycetes</taxon>
        <taxon>Kitasatosporales</taxon>
        <taxon>Streptomycetaceae</taxon>
        <taxon>Streptomyces</taxon>
    </lineage>
</organism>
<evidence type="ECO:0000256" key="1">
    <source>
        <dbReference type="SAM" id="MobiDB-lite"/>
    </source>
</evidence>
<protein>
    <submittedName>
        <fullName evidence="2">Uncharacterized protein</fullName>
    </submittedName>
</protein>
<keyword evidence="3" id="KW-1185">Reference proteome</keyword>
<name>A0A101N543_9ACTN</name>
<dbReference type="Proteomes" id="UP000054241">
    <property type="component" value="Unassembled WGS sequence"/>
</dbReference>
<accession>A0A101N543</accession>
<evidence type="ECO:0000313" key="2">
    <source>
        <dbReference type="EMBL" id="KUM86687.1"/>
    </source>
</evidence>
<gene>
    <name evidence="2" type="ORF">AQI88_41140</name>
</gene>
<comment type="caution">
    <text evidence="2">The sequence shown here is derived from an EMBL/GenBank/DDBJ whole genome shotgun (WGS) entry which is preliminary data.</text>
</comment>
<evidence type="ECO:0000313" key="3">
    <source>
        <dbReference type="Proteomes" id="UP000054241"/>
    </source>
</evidence>
<sequence>MLAFGTTEPALQFVVFVWRAQHGADAVACSRSERAEHLVTFSSHHEPAQARQLLLQQLAAMPHLLPAADAVDRRAGSPSCRDSSIMYHRQSS</sequence>
<dbReference type="EMBL" id="LMWL01000108">
    <property type="protein sequence ID" value="KUM86687.1"/>
    <property type="molecule type" value="Genomic_DNA"/>
</dbReference>
<feature type="region of interest" description="Disordered" evidence="1">
    <location>
        <begin position="72"/>
        <end position="92"/>
    </location>
</feature>
<proteinExistence type="predicted"/>
<dbReference type="AlphaFoldDB" id="A0A101N543"/>